<dbReference type="PROSITE" id="PS51212">
    <property type="entry name" value="WSC"/>
    <property type="match status" value="1"/>
</dbReference>
<keyword evidence="4" id="KW-1185">Reference proteome</keyword>
<protein>
    <recommendedName>
        <fullName evidence="2">WSC domain-containing protein</fullName>
    </recommendedName>
</protein>
<dbReference type="VEuPathDB" id="FungiDB:ASPSYDRAFT_39279"/>
<keyword evidence="1" id="KW-0732">Signal</keyword>
<dbReference type="STRING" id="1036612.A0A1L9TYQ6"/>
<gene>
    <name evidence="3" type="ORF">ASPSYDRAFT_39279</name>
</gene>
<dbReference type="Proteomes" id="UP000184356">
    <property type="component" value="Unassembled WGS sequence"/>
</dbReference>
<name>A0A1L9TYQ6_9EURO</name>
<evidence type="ECO:0000259" key="2">
    <source>
        <dbReference type="PROSITE" id="PS51212"/>
    </source>
</evidence>
<dbReference type="SMART" id="SM00321">
    <property type="entry name" value="WSC"/>
    <property type="match status" value="1"/>
</dbReference>
<evidence type="ECO:0000256" key="1">
    <source>
        <dbReference type="SAM" id="SignalP"/>
    </source>
</evidence>
<organism evidence="3 4">
    <name type="scientific">Aspergillus sydowii CBS 593.65</name>
    <dbReference type="NCBI Taxonomy" id="1036612"/>
    <lineage>
        <taxon>Eukaryota</taxon>
        <taxon>Fungi</taxon>
        <taxon>Dikarya</taxon>
        <taxon>Ascomycota</taxon>
        <taxon>Pezizomycotina</taxon>
        <taxon>Eurotiomycetes</taxon>
        <taxon>Eurotiomycetidae</taxon>
        <taxon>Eurotiales</taxon>
        <taxon>Aspergillaceae</taxon>
        <taxon>Aspergillus</taxon>
        <taxon>Aspergillus subgen. Nidulantes</taxon>
    </lineage>
</organism>
<proteinExistence type="predicted"/>
<feature type="domain" description="WSC" evidence="2">
    <location>
        <begin position="20"/>
        <end position="109"/>
    </location>
</feature>
<feature type="signal peptide" evidence="1">
    <location>
        <begin position="1"/>
        <end position="20"/>
    </location>
</feature>
<dbReference type="Pfam" id="PF01822">
    <property type="entry name" value="WSC"/>
    <property type="match status" value="1"/>
</dbReference>
<feature type="chain" id="PRO_5013019021" description="WSC domain-containing protein" evidence="1">
    <location>
        <begin position="21"/>
        <end position="132"/>
    </location>
</feature>
<dbReference type="AlphaFoldDB" id="A0A1L9TYQ6"/>
<dbReference type="OrthoDB" id="2019572at2759"/>
<reference evidence="4" key="1">
    <citation type="journal article" date="2017" name="Genome Biol.">
        <title>Comparative genomics reveals high biological diversity and specific adaptations in the industrially and medically important fungal genus Aspergillus.</title>
        <authorList>
            <person name="de Vries R.P."/>
            <person name="Riley R."/>
            <person name="Wiebenga A."/>
            <person name="Aguilar-Osorio G."/>
            <person name="Amillis S."/>
            <person name="Uchima C.A."/>
            <person name="Anderluh G."/>
            <person name="Asadollahi M."/>
            <person name="Askin M."/>
            <person name="Barry K."/>
            <person name="Battaglia E."/>
            <person name="Bayram O."/>
            <person name="Benocci T."/>
            <person name="Braus-Stromeyer S.A."/>
            <person name="Caldana C."/>
            <person name="Canovas D."/>
            <person name="Cerqueira G.C."/>
            <person name="Chen F."/>
            <person name="Chen W."/>
            <person name="Choi C."/>
            <person name="Clum A."/>
            <person name="Dos Santos R.A."/>
            <person name="Damasio A.R."/>
            <person name="Diallinas G."/>
            <person name="Emri T."/>
            <person name="Fekete E."/>
            <person name="Flipphi M."/>
            <person name="Freyberg S."/>
            <person name="Gallo A."/>
            <person name="Gournas C."/>
            <person name="Habgood R."/>
            <person name="Hainaut M."/>
            <person name="Harispe M.L."/>
            <person name="Henrissat B."/>
            <person name="Hilden K.S."/>
            <person name="Hope R."/>
            <person name="Hossain A."/>
            <person name="Karabika E."/>
            <person name="Karaffa L."/>
            <person name="Karanyi Z."/>
            <person name="Krasevec N."/>
            <person name="Kuo A."/>
            <person name="Kusch H."/>
            <person name="LaButti K."/>
            <person name="Lagendijk E.L."/>
            <person name="Lapidus A."/>
            <person name="Levasseur A."/>
            <person name="Lindquist E."/>
            <person name="Lipzen A."/>
            <person name="Logrieco A.F."/>
            <person name="MacCabe A."/>
            <person name="Maekelae M.R."/>
            <person name="Malavazi I."/>
            <person name="Melin P."/>
            <person name="Meyer V."/>
            <person name="Mielnichuk N."/>
            <person name="Miskei M."/>
            <person name="Molnar A.P."/>
            <person name="Mule G."/>
            <person name="Ngan C.Y."/>
            <person name="Orejas M."/>
            <person name="Orosz E."/>
            <person name="Ouedraogo J.P."/>
            <person name="Overkamp K.M."/>
            <person name="Park H.-S."/>
            <person name="Perrone G."/>
            <person name="Piumi F."/>
            <person name="Punt P.J."/>
            <person name="Ram A.F."/>
            <person name="Ramon A."/>
            <person name="Rauscher S."/>
            <person name="Record E."/>
            <person name="Riano-Pachon D.M."/>
            <person name="Robert V."/>
            <person name="Roehrig J."/>
            <person name="Ruller R."/>
            <person name="Salamov A."/>
            <person name="Salih N.S."/>
            <person name="Samson R.A."/>
            <person name="Sandor E."/>
            <person name="Sanguinetti M."/>
            <person name="Schuetze T."/>
            <person name="Sepcic K."/>
            <person name="Shelest E."/>
            <person name="Sherlock G."/>
            <person name="Sophianopoulou V."/>
            <person name="Squina F.M."/>
            <person name="Sun H."/>
            <person name="Susca A."/>
            <person name="Todd R.B."/>
            <person name="Tsang A."/>
            <person name="Unkles S.E."/>
            <person name="van de Wiele N."/>
            <person name="van Rossen-Uffink D."/>
            <person name="Oliveira J.V."/>
            <person name="Vesth T.C."/>
            <person name="Visser J."/>
            <person name="Yu J.-H."/>
            <person name="Zhou M."/>
            <person name="Andersen M.R."/>
            <person name="Archer D.B."/>
            <person name="Baker S.E."/>
            <person name="Benoit I."/>
            <person name="Brakhage A.A."/>
            <person name="Braus G.H."/>
            <person name="Fischer R."/>
            <person name="Frisvad J.C."/>
            <person name="Goldman G.H."/>
            <person name="Houbraken J."/>
            <person name="Oakley B."/>
            <person name="Pocsi I."/>
            <person name="Scazzocchio C."/>
            <person name="Seiboth B."/>
            <person name="vanKuyk P.A."/>
            <person name="Wortman J."/>
            <person name="Dyer P.S."/>
            <person name="Grigoriev I.V."/>
        </authorList>
    </citation>
    <scope>NUCLEOTIDE SEQUENCE [LARGE SCALE GENOMIC DNA]</scope>
    <source>
        <strain evidence="4">CBS 593.65</strain>
    </source>
</reference>
<dbReference type="RefSeq" id="XP_040708355.1">
    <property type="nucleotide sequence ID" value="XM_040845865.1"/>
</dbReference>
<dbReference type="GeneID" id="63761938"/>
<evidence type="ECO:0000313" key="3">
    <source>
        <dbReference type="EMBL" id="OJJ64549.1"/>
    </source>
</evidence>
<accession>A0A1L9TYQ6</accession>
<dbReference type="InterPro" id="IPR002889">
    <property type="entry name" value="WSC_carb-bd"/>
</dbReference>
<dbReference type="EMBL" id="KV878582">
    <property type="protein sequence ID" value="OJJ64549.1"/>
    <property type="molecule type" value="Genomic_DNA"/>
</dbReference>
<sequence>MALLKYTITFLASTVTATHALRYLGCYLDSNDLDNIGQSPFQSVGLCKMNCMRRGDTIMGVRNGTECWCGFNYPSWQHELGPGACNLPCGGYPRDICGGHGALSCYEIEQEGTASSLTTVPTILPPLGIGCN</sequence>
<evidence type="ECO:0000313" key="4">
    <source>
        <dbReference type="Proteomes" id="UP000184356"/>
    </source>
</evidence>